<keyword evidence="9" id="KW-0325">Glycoprotein</keyword>
<dbReference type="PROSITE" id="PS50261">
    <property type="entry name" value="G_PROTEIN_RECEP_F2_4"/>
    <property type="match status" value="1"/>
</dbReference>
<keyword evidence="10" id="KW-0807">Transducer</keyword>
<evidence type="ECO:0000313" key="15">
    <source>
        <dbReference type="EMBL" id="GFR12951.1"/>
    </source>
</evidence>
<dbReference type="CDD" id="cd15041">
    <property type="entry name" value="7tmB1_hormone_R"/>
    <property type="match status" value="1"/>
</dbReference>
<evidence type="ECO:0000256" key="11">
    <source>
        <dbReference type="SAM" id="MobiDB-lite"/>
    </source>
</evidence>
<feature type="transmembrane region" description="Helical" evidence="12">
    <location>
        <begin position="191"/>
        <end position="214"/>
    </location>
</feature>
<keyword evidence="8 15" id="KW-0675">Receptor</keyword>
<dbReference type="EMBL" id="BMAO01017046">
    <property type="protein sequence ID" value="GFR12951.1"/>
    <property type="molecule type" value="Genomic_DNA"/>
</dbReference>
<gene>
    <name evidence="15" type="primary">Pdfr</name>
    <name evidence="15" type="ORF">TNCT_508261</name>
</gene>
<feature type="region of interest" description="Disordered" evidence="11">
    <location>
        <begin position="383"/>
        <end position="411"/>
    </location>
</feature>
<feature type="transmembrane region" description="Helical" evidence="12">
    <location>
        <begin position="266"/>
        <end position="291"/>
    </location>
</feature>
<keyword evidence="6" id="KW-0297">G-protein coupled receptor</keyword>
<dbReference type="Pfam" id="PF00002">
    <property type="entry name" value="7tm_2"/>
    <property type="match status" value="1"/>
</dbReference>
<dbReference type="AlphaFoldDB" id="A0A8X6JMU9"/>
<feature type="domain" description="G-protein coupled receptors family 2 profile 1" evidence="13">
    <location>
        <begin position="34"/>
        <end position="99"/>
    </location>
</feature>
<dbReference type="GO" id="GO:0008528">
    <property type="term" value="F:G protein-coupled peptide receptor activity"/>
    <property type="evidence" value="ECO:0007669"/>
    <property type="project" value="TreeGrafter"/>
</dbReference>
<keyword evidence="16" id="KW-1185">Reference proteome</keyword>
<evidence type="ECO:0000256" key="10">
    <source>
        <dbReference type="ARBA" id="ARBA00023224"/>
    </source>
</evidence>
<dbReference type="SUPFAM" id="SSF111418">
    <property type="entry name" value="Hormone receptor domain"/>
    <property type="match status" value="1"/>
</dbReference>
<dbReference type="SUPFAM" id="SSF81321">
    <property type="entry name" value="Family A G protein-coupled receptor-like"/>
    <property type="match status" value="1"/>
</dbReference>
<dbReference type="InterPro" id="IPR017981">
    <property type="entry name" value="GPCR_2-like_7TM"/>
</dbReference>
<evidence type="ECO:0000313" key="16">
    <source>
        <dbReference type="Proteomes" id="UP000887116"/>
    </source>
</evidence>
<evidence type="ECO:0000259" key="13">
    <source>
        <dbReference type="PROSITE" id="PS50227"/>
    </source>
</evidence>
<evidence type="ECO:0000256" key="8">
    <source>
        <dbReference type="ARBA" id="ARBA00023170"/>
    </source>
</evidence>
<keyword evidence="4 12" id="KW-0812">Transmembrane</keyword>
<dbReference type="Gene3D" id="1.20.1070.10">
    <property type="entry name" value="Rhodopsin 7-helix transmembrane proteins"/>
    <property type="match status" value="1"/>
</dbReference>
<protein>
    <submittedName>
        <fullName evidence="15">PDF receptor</fullName>
    </submittedName>
</protein>
<evidence type="ECO:0000256" key="7">
    <source>
        <dbReference type="ARBA" id="ARBA00023136"/>
    </source>
</evidence>
<dbReference type="GO" id="GO:0005886">
    <property type="term" value="C:plasma membrane"/>
    <property type="evidence" value="ECO:0007669"/>
    <property type="project" value="UniProtKB-SubCell"/>
</dbReference>
<name>A0A8X6JMU9_TRICU</name>
<feature type="transmembrane region" description="Helical" evidence="12">
    <location>
        <begin position="151"/>
        <end position="171"/>
    </location>
</feature>
<keyword evidence="7 12" id="KW-0472">Membrane</keyword>
<proteinExistence type="inferred from homology"/>
<keyword evidence="5 12" id="KW-1133">Transmembrane helix</keyword>
<dbReference type="InterPro" id="IPR000832">
    <property type="entry name" value="GPCR_2_secretin-like"/>
</dbReference>
<accession>A0A8X6JMU9</accession>
<feature type="transmembrane region" description="Helical" evidence="12">
    <location>
        <begin position="114"/>
        <end position="139"/>
    </location>
</feature>
<feature type="transmembrane region" description="Helical" evidence="12">
    <location>
        <begin position="226"/>
        <end position="246"/>
    </location>
</feature>
<evidence type="ECO:0000256" key="12">
    <source>
        <dbReference type="SAM" id="Phobius"/>
    </source>
</evidence>
<keyword evidence="3" id="KW-1003">Cell membrane</keyword>
<feature type="transmembrane region" description="Helical" evidence="12">
    <location>
        <begin position="312"/>
        <end position="331"/>
    </location>
</feature>
<dbReference type="PANTHER" id="PTHR45620:SF15">
    <property type="entry name" value="DIURETIC HORMONE 44 RECEPTOR 1-RELATED"/>
    <property type="match status" value="1"/>
</dbReference>
<dbReference type="InterPro" id="IPR001879">
    <property type="entry name" value="GPCR_2_extracellular_dom"/>
</dbReference>
<evidence type="ECO:0000259" key="14">
    <source>
        <dbReference type="PROSITE" id="PS50261"/>
    </source>
</evidence>
<dbReference type="InterPro" id="IPR017983">
    <property type="entry name" value="GPCR_2_secretin-like_CS"/>
</dbReference>
<dbReference type="Pfam" id="PF02793">
    <property type="entry name" value="HRM"/>
    <property type="match status" value="1"/>
</dbReference>
<dbReference type="PROSITE" id="PS50227">
    <property type="entry name" value="G_PROTEIN_RECEP_F2_3"/>
    <property type="match status" value="1"/>
</dbReference>
<evidence type="ECO:0000256" key="3">
    <source>
        <dbReference type="ARBA" id="ARBA00022475"/>
    </source>
</evidence>
<dbReference type="GO" id="GO:0007188">
    <property type="term" value="P:adenylate cyclase-modulating G protein-coupled receptor signaling pathway"/>
    <property type="evidence" value="ECO:0007669"/>
    <property type="project" value="TreeGrafter"/>
</dbReference>
<evidence type="ECO:0000256" key="4">
    <source>
        <dbReference type="ARBA" id="ARBA00022692"/>
    </source>
</evidence>
<feature type="transmembrane region" description="Helical" evidence="12">
    <location>
        <begin position="337"/>
        <end position="360"/>
    </location>
</feature>
<dbReference type="GO" id="GO:0007166">
    <property type="term" value="P:cell surface receptor signaling pathway"/>
    <property type="evidence" value="ECO:0007669"/>
    <property type="project" value="InterPro"/>
</dbReference>
<evidence type="ECO:0000256" key="6">
    <source>
        <dbReference type="ARBA" id="ARBA00023040"/>
    </source>
</evidence>
<evidence type="ECO:0000256" key="2">
    <source>
        <dbReference type="ARBA" id="ARBA00005314"/>
    </source>
</evidence>
<evidence type="ECO:0000256" key="5">
    <source>
        <dbReference type="ARBA" id="ARBA00022989"/>
    </source>
</evidence>
<dbReference type="GO" id="GO:0017046">
    <property type="term" value="F:peptide hormone binding"/>
    <property type="evidence" value="ECO:0007669"/>
    <property type="project" value="TreeGrafter"/>
</dbReference>
<sequence>MDGVPTPSVKEDKLTSNAVIRNKITRSGAVNGSCPAAWDSLFCWPPTPAGQTASFPCTHIFPFLRTDNATAAVAFRRCDALGRWTDGGWTNYSRCETLDALQEEGESAPSAVSALVFAISFLSLVSLCAALFIFTAFRSLECPRVRVHRQLVLSLLAHALLLMAIASAGLHPGPGVLLRNTDWLCKALLVLRTYSAMASVHWMFVEGLLLHASVTTSVFDRHPPFALYYTLGWGVPAVCVLLWIILMSSQWNKACWEGYGRSSIVWFVTGPMIIALLVNAVFLVNIVRILVTKMRSNVAIETKQIRKAIRATALLFPLLGITHLLFCINPGGEWEPLYMFVNALLQSSQGLFVAILYCFLNTEVQSVLRMAYSRRRSSTWRHRSSRALGTSLTTQLPPSPPVRPEEETALA</sequence>
<dbReference type="Gene3D" id="4.10.1240.10">
    <property type="entry name" value="GPCR, family 2, extracellular hormone receptor domain"/>
    <property type="match status" value="1"/>
</dbReference>
<dbReference type="InterPro" id="IPR036445">
    <property type="entry name" value="GPCR_2_extracell_dom_sf"/>
</dbReference>
<comment type="caution">
    <text evidence="15">The sequence shown here is derived from an EMBL/GenBank/DDBJ whole genome shotgun (WGS) entry which is preliminary data.</text>
</comment>
<dbReference type="OrthoDB" id="5967113at2759"/>
<dbReference type="SMART" id="SM00008">
    <property type="entry name" value="HormR"/>
    <property type="match status" value="1"/>
</dbReference>
<evidence type="ECO:0000256" key="1">
    <source>
        <dbReference type="ARBA" id="ARBA00004651"/>
    </source>
</evidence>
<dbReference type="Proteomes" id="UP000887116">
    <property type="component" value="Unassembled WGS sequence"/>
</dbReference>
<dbReference type="PRINTS" id="PR00249">
    <property type="entry name" value="GPCRSECRETIN"/>
</dbReference>
<evidence type="ECO:0000256" key="9">
    <source>
        <dbReference type="ARBA" id="ARBA00023180"/>
    </source>
</evidence>
<reference evidence="15" key="1">
    <citation type="submission" date="2020-07" db="EMBL/GenBank/DDBJ databases">
        <title>Multicomponent nature underlies the extraordinary mechanical properties of spider dragline silk.</title>
        <authorList>
            <person name="Kono N."/>
            <person name="Nakamura H."/>
            <person name="Mori M."/>
            <person name="Yoshida Y."/>
            <person name="Ohtoshi R."/>
            <person name="Malay A.D."/>
            <person name="Moran D.A.P."/>
            <person name="Tomita M."/>
            <person name="Numata K."/>
            <person name="Arakawa K."/>
        </authorList>
    </citation>
    <scope>NUCLEOTIDE SEQUENCE</scope>
</reference>
<comment type="similarity">
    <text evidence="2">Belongs to the G-protein coupled receptor 2 family.</text>
</comment>
<dbReference type="PROSITE" id="PS00650">
    <property type="entry name" value="G_PROTEIN_RECEP_F2_2"/>
    <property type="match status" value="1"/>
</dbReference>
<dbReference type="PANTHER" id="PTHR45620">
    <property type="entry name" value="PDF RECEPTOR-LIKE PROTEIN-RELATED"/>
    <property type="match status" value="1"/>
</dbReference>
<dbReference type="InterPro" id="IPR050332">
    <property type="entry name" value="GPCR_2"/>
</dbReference>
<organism evidence="15 16">
    <name type="scientific">Trichonephila clavata</name>
    <name type="common">Joro spider</name>
    <name type="synonym">Nephila clavata</name>
    <dbReference type="NCBI Taxonomy" id="2740835"/>
    <lineage>
        <taxon>Eukaryota</taxon>
        <taxon>Metazoa</taxon>
        <taxon>Ecdysozoa</taxon>
        <taxon>Arthropoda</taxon>
        <taxon>Chelicerata</taxon>
        <taxon>Arachnida</taxon>
        <taxon>Araneae</taxon>
        <taxon>Araneomorphae</taxon>
        <taxon>Entelegynae</taxon>
        <taxon>Araneoidea</taxon>
        <taxon>Nephilidae</taxon>
        <taxon>Trichonephila</taxon>
    </lineage>
</organism>
<comment type="subcellular location">
    <subcellularLocation>
        <location evidence="1">Cell membrane</location>
        <topology evidence="1">Multi-pass membrane protein</topology>
    </subcellularLocation>
</comment>
<feature type="domain" description="G-protein coupled receptors family 2 profile 2" evidence="14">
    <location>
        <begin position="112"/>
        <end position="361"/>
    </location>
</feature>